<evidence type="ECO:0000256" key="1">
    <source>
        <dbReference type="SAM" id="MobiDB-lite"/>
    </source>
</evidence>
<evidence type="ECO:0000313" key="2">
    <source>
        <dbReference type="EMBL" id="CAB4137028.1"/>
    </source>
</evidence>
<feature type="compositionally biased region" description="Polar residues" evidence="1">
    <location>
        <begin position="1"/>
        <end position="17"/>
    </location>
</feature>
<name>A0A6J5LRS0_9CAUD</name>
<feature type="region of interest" description="Disordered" evidence="1">
    <location>
        <begin position="1"/>
        <end position="22"/>
    </location>
</feature>
<dbReference type="EMBL" id="LR796338">
    <property type="protein sequence ID" value="CAB4137028.1"/>
    <property type="molecule type" value="Genomic_DNA"/>
</dbReference>
<evidence type="ECO:0000313" key="3">
    <source>
        <dbReference type="EMBL" id="CAB4148219.1"/>
    </source>
</evidence>
<reference evidence="2" key="1">
    <citation type="submission" date="2020-04" db="EMBL/GenBank/DDBJ databases">
        <authorList>
            <person name="Chiriac C."/>
            <person name="Salcher M."/>
            <person name="Ghai R."/>
            <person name="Kavagutti S V."/>
        </authorList>
    </citation>
    <scope>NUCLEOTIDE SEQUENCE</scope>
</reference>
<sequence>MSLPLSATQHRTEQVTGQYGGVNGRIRPRGSYSFYGVGDPSMGYNGYGAFWTQYPGRIAGASGYGAMSTTTGATVGTPSEESMLKVGRGVLGTGAKDGATGGSVGGTAAY</sequence>
<gene>
    <name evidence="2" type="ORF">UFOVP325_3</name>
    <name evidence="3" type="ORF">UFOVP430_162</name>
</gene>
<organism evidence="2">
    <name type="scientific">uncultured Caudovirales phage</name>
    <dbReference type="NCBI Taxonomy" id="2100421"/>
    <lineage>
        <taxon>Viruses</taxon>
        <taxon>Duplodnaviria</taxon>
        <taxon>Heunggongvirae</taxon>
        <taxon>Uroviricota</taxon>
        <taxon>Caudoviricetes</taxon>
        <taxon>Peduoviridae</taxon>
        <taxon>Maltschvirus</taxon>
        <taxon>Maltschvirus maltsch</taxon>
    </lineage>
</organism>
<protein>
    <submittedName>
        <fullName evidence="2">Uncharacterized protein</fullName>
    </submittedName>
</protein>
<proteinExistence type="predicted"/>
<accession>A0A6J5LRS0</accession>
<dbReference type="EMBL" id="LR796481">
    <property type="protein sequence ID" value="CAB4148219.1"/>
    <property type="molecule type" value="Genomic_DNA"/>
</dbReference>